<dbReference type="EMBL" id="JH692061">
    <property type="protein sequence ID" value="EIP89595.1"/>
    <property type="molecule type" value="Genomic_DNA"/>
</dbReference>
<keyword evidence="2" id="KW-1185">Reference proteome</keyword>
<evidence type="ECO:0000313" key="1">
    <source>
        <dbReference type="EMBL" id="EIP89595.1"/>
    </source>
</evidence>
<sequence>MTRAVFGRRAAACDRRAAVAPMGLRGSHGRSGLRSGRALVVRVRPILATAKAVARTWVRAGLRRVGESFVRRARPAACKVSCAPGARAVFMLRDLLGLRCAQPDGRRAVDGMRDAHAP</sequence>
<evidence type="ECO:0000313" key="2">
    <source>
        <dbReference type="Proteomes" id="UP000004682"/>
    </source>
</evidence>
<proteinExistence type="predicted"/>
<reference evidence="2" key="1">
    <citation type="journal article" date="2012" name="J. Bacteriol.">
        <title>Revised Genome Sequence of Burkholderia thailandensis MSMB43 with Improved Annotation.</title>
        <authorList>
            <person name="Zhuo Y."/>
            <person name="Liu L."/>
            <person name="Wang Q."/>
            <person name="Liu X."/>
            <person name="Ren B."/>
            <person name="Liu M."/>
            <person name="Ni P."/>
            <person name="Cheng Y.Q."/>
            <person name="Zhang L."/>
        </authorList>
    </citation>
    <scope>NUCLEOTIDE SEQUENCE [LARGE SCALE GENOMIC DNA]</scope>
    <source>
        <strain evidence="2">MSMB43</strain>
    </source>
</reference>
<organism evidence="1 2">
    <name type="scientific">Burkholderia humptydooensis MSMB43</name>
    <dbReference type="NCBI Taxonomy" id="441157"/>
    <lineage>
        <taxon>Bacteria</taxon>
        <taxon>Pseudomonadati</taxon>
        <taxon>Pseudomonadota</taxon>
        <taxon>Betaproteobacteria</taxon>
        <taxon>Burkholderiales</taxon>
        <taxon>Burkholderiaceae</taxon>
        <taxon>Burkholderia</taxon>
        <taxon>pseudomallei group</taxon>
    </lineage>
</organism>
<accession>A0ABN0GB80</accession>
<gene>
    <name evidence="1" type="ORF">A33K_13176</name>
</gene>
<protein>
    <submittedName>
        <fullName evidence="1">Uncharacterized protein</fullName>
    </submittedName>
</protein>
<dbReference type="Proteomes" id="UP000004682">
    <property type="component" value="Unassembled WGS sequence"/>
</dbReference>
<name>A0ABN0GB80_9BURK</name>